<evidence type="ECO:0000256" key="1">
    <source>
        <dbReference type="SAM" id="MobiDB-lite"/>
    </source>
</evidence>
<feature type="compositionally biased region" description="Basic and acidic residues" evidence="1">
    <location>
        <begin position="245"/>
        <end position="254"/>
    </location>
</feature>
<feature type="compositionally biased region" description="Polar residues" evidence="1">
    <location>
        <begin position="16"/>
        <end position="35"/>
    </location>
</feature>
<feature type="region of interest" description="Disordered" evidence="1">
    <location>
        <begin position="395"/>
        <end position="421"/>
    </location>
</feature>
<evidence type="ECO:0000313" key="3">
    <source>
        <dbReference type="Proteomes" id="UP001149165"/>
    </source>
</evidence>
<evidence type="ECO:0000313" key="2">
    <source>
        <dbReference type="EMBL" id="KAJ5093349.1"/>
    </source>
</evidence>
<sequence>MVDSFSQGARQSAYQYPIQKGTNLSPGTRPFNTQPGIYPASINLSTQIPMTQSNQAQNNKDLPYSNRNDKSPLAKRGTKRSHPEAEEAEIETSRKHGKRLTTKEEVSLFEICNQNAHTFGKRSDICNWWRTIAEEFTRAHGRPYSWHSVRRKVEMVTKQRLKFLEDQRSRELTGATLTEDSMNPQWCAVLDAWMPTWQRWEQAEIQRIAKRDEMIRRRSSVVRADDQVADHIETLDVHGPPGSSGDDRRGDLHSGGELQDEEFLDTSSAGVFGTAAVGPGGIPMVVGTHAFDPAAPSIPAAAKLPPGYDSMFTTPLPMTARSSTLPVNVSMSPPPGLSHTNLELNPISNPTPPNNHMFNAVLETLGKLNKHLDTASANGGPDPRSSPVISALVQAASESSPHRFPSTSSHLQQSTSTSDIDRIKEELRHEMRAELRRELSRDRAALEEKLDSVQKTQELILAMLRHESG</sequence>
<feature type="compositionally biased region" description="Low complexity" evidence="1">
    <location>
        <begin position="406"/>
        <end position="418"/>
    </location>
</feature>
<feature type="region of interest" description="Disordered" evidence="1">
    <location>
        <begin position="53"/>
        <end position="99"/>
    </location>
</feature>
<protein>
    <submittedName>
        <fullName evidence="2">Uncharacterized protein</fullName>
    </submittedName>
</protein>
<feature type="region of interest" description="Disordered" evidence="1">
    <location>
        <begin position="234"/>
        <end position="255"/>
    </location>
</feature>
<dbReference type="OrthoDB" id="4498420at2759"/>
<name>A0A9W9F4F5_9EURO</name>
<reference evidence="2" key="2">
    <citation type="journal article" date="2023" name="IMA Fungus">
        <title>Comparative genomic study of the Penicillium genus elucidates a diverse pangenome and 15 lateral gene transfer events.</title>
        <authorList>
            <person name="Petersen C."/>
            <person name="Sorensen T."/>
            <person name="Nielsen M.R."/>
            <person name="Sondergaard T.E."/>
            <person name="Sorensen J.L."/>
            <person name="Fitzpatrick D.A."/>
            <person name="Frisvad J.C."/>
            <person name="Nielsen K.L."/>
        </authorList>
    </citation>
    <scope>NUCLEOTIDE SEQUENCE</scope>
    <source>
        <strain evidence="2">IBT 30069</strain>
    </source>
</reference>
<keyword evidence="3" id="KW-1185">Reference proteome</keyword>
<proteinExistence type="predicted"/>
<organism evidence="2 3">
    <name type="scientific">Penicillium angulare</name>
    <dbReference type="NCBI Taxonomy" id="116970"/>
    <lineage>
        <taxon>Eukaryota</taxon>
        <taxon>Fungi</taxon>
        <taxon>Dikarya</taxon>
        <taxon>Ascomycota</taxon>
        <taxon>Pezizomycotina</taxon>
        <taxon>Eurotiomycetes</taxon>
        <taxon>Eurotiomycetidae</taxon>
        <taxon>Eurotiales</taxon>
        <taxon>Aspergillaceae</taxon>
        <taxon>Penicillium</taxon>
    </lineage>
</organism>
<accession>A0A9W9F4F5</accession>
<feature type="region of interest" description="Disordered" evidence="1">
    <location>
        <begin position="16"/>
        <end position="39"/>
    </location>
</feature>
<comment type="caution">
    <text evidence="2">The sequence shown here is derived from an EMBL/GenBank/DDBJ whole genome shotgun (WGS) entry which is preliminary data.</text>
</comment>
<reference evidence="2" key="1">
    <citation type="submission" date="2022-11" db="EMBL/GenBank/DDBJ databases">
        <authorList>
            <person name="Petersen C."/>
        </authorList>
    </citation>
    <scope>NUCLEOTIDE SEQUENCE</scope>
    <source>
        <strain evidence="2">IBT 30069</strain>
    </source>
</reference>
<dbReference type="Proteomes" id="UP001149165">
    <property type="component" value="Unassembled WGS sequence"/>
</dbReference>
<dbReference type="EMBL" id="JAPQKH010000006">
    <property type="protein sequence ID" value="KAJ5093349.1"/>
    <property type="molecule type" value="Genomic_DNA"/>
</dbReference>
<gene>
    <name evidence="2" type="ORF">N7456_009210</name>
</gene>
<dbReference type="AlphaFoldDB" id="A0A9W9F4F5"/>